<dbReference type="GO" id="GO:0000155">
    <property type="term" value="F:phosphorelay sensor kinase activity"/>
    <property type="evidence" value="ECO:0007669"/>
    <property type="project" value="InterPro"/>
</dbReference>
<evidence type="ECO:0000256" key="17">
    <source>
        <dbReference type="ARBA" id="ARBA00074306"/>
    </source>
</evidence>
<feature type="domain" description="HPt" evidence="23">
    <location>
        <begin position="998"/>
        <end position="1091"/>
    </location>
</feature>
<dbReference type="InterPro" id="IPR036097">
    <property type="entry name" value="HisK_dim/P_sf"/>
</dbReference>
<dbReference type="FunFam" id="1.10.287.130:FF:000002">
    <property type="entry name" value="Two-component osmosensing histidine kinase"/>
    <property type="match status" value="1"/>
</dbReference>
<sequence>MNPDKFMNAHTRIRDLDGDLLLRDLVLNITLILIFVFLTHYYLHQTSTKRVSFIVNRVVVGVLYSILGTALYYFSIQINDGSLLNFRAIVYFLATYFGGGLSALVTFALMLSLRLVIGITPEFGNLEYLIVEIMFVIVIYLVFKYVRHFVLKWICGAVLLNSVYVFTVGEIQSLSLPILGIHLSFQNACILLVSLFLHYLNQNHNYRLLVIQKDREMLEMLRMQTGFSFKIQKRNANFEYVVLEGEMLSRMGLDMKSVMENNKRGGTSLLPKEKMDFLKEQYERAWQGESLFYEFEYRGYYAIVKMQPLLEDGEVKYIIGHGLDITEHHAVKRRVQESEERYRTLERVSQDWFVGFDANKRIVSVNQRFLDALQTSKEQVFAQQLEHLITIEELESWSLLLQQSLYNQSSQEMELSLRLGDGQLQHYRVHLHPVQMVNSTERIKGVFHDITDQVQRLKADEASQAKSNFLAWMSHEIRTPLNGIISFTLLLQRTGLNTMQMEYLNKINTSSQSLLTLVNDILDFSKIEAGKLTIERVPFSLENFFKGIADQAGAAVGYKNIDVIFNTDPDLPLRVFGDPVRLEQILLNLLSNAIKFTEYGHVLVTAELISLDTEQAVVRFVVEDTGIGIAPEHMERLFVPFTQGDPSTYRKYGGSGLGLTICYHLVSSLGGILQVDSVQGAYSRFSFELVLDLADTEENFFLHMYPQLQPLMGAAIIEDNQRLGESLIQMMHSFGVHAVLYPELVEIAAGREFTSDHDGTYSVFMIDMDIIETGNGTDWNRFIDSLDRSKVKVLGYTHPFSDHDIWEEGNLSRPDLILFKPITRLGLFEALLTLQGNAPIEQQRVNYDLDDSQIHHKGHILVAEDHEINQLAIRATLEHMGFEVTLAANGQEVMKKLDEQRWKLIMLDLYMPEMNGFDTARHIRQIRRYDHTPILALTANGLQSDYEKCLEMGMNSILFKPINEQQIAEKLTLWINLRGMKEIRGMHVEQAINQMGDKPHILQYALTKFKAEYSLFQKRVELQLQYHRLDDAIRNVHSLKGVAANLHAARLLELVLELETCLVNLSPRADVAAQLEKVQQEIDVITTSLPW</sequence>
<evidence type="ECO:0000256" key="6">
    <source>
        <dbReference type="ARBA" id="ARBA00022553"/>
    </source>
</evidence>
<evidence type="ECO:0000256" key="15">
    <source>
        <dbReference type="ARBA" id="ARBA00064003"/>
    </source>
</evidence>
<dbReference type="PROSITE" id="PS50110">
    <property type="entry name" value="RESPONSE_REGULATORY"/>
    <property type="match status" value="1"/>
</dbReference>
<dbReference type="CDD" id="cd16922">
    <property type="entry name" value="HATPase_EvgS-ArcB-TorS-like"/>
    <property type="match status" value="1"/>
</dbReference>
<dbReference type="PROSITE" id="PS50109">
    <property type="entry name" value="HIS_KIN"/>
    <property type="match status" value="1"/>
</dbReference>
<dbReference type="AlphaFoldDB" id="A0AAP5H404"/>
<evidence type="ECO:0000259" key="21">
    <source>
        <dbReference type="PROSITE" id="PS50109"/>
    </source>
</evidence>
<protein>
    <recommendedName>
        <fullName evidence="17">Circadian input-output histidine kinase CikA</fullName>
        <ecNumber evidence="4">2.7.13.3</ecNumber>
    </recommendedName>
    <alternativeName>
        <fullName evidence="16">Sensory/regulatory protein RpfC</fullName>
    </alternativeName>
</protein>
<comment type="caution">
    <text evidence="24">The sequence shown here is derived from an EMBL/GenBank/DDBJ whole genome shotgun (WGS) entry which is preliminary data.</text>
</comment>
<dbReference type="Pfam" id="PF01627">
    <property type="entry name" value="Hpt"/>
    <property type="match status" value="1"/>
</dbReference>
<dbReference type="EC" id="2.7.13.3" evidence="4"/>
<feature type="transmembrane region" description="Helical" evidence="20">
    <location>
        <begin position="125"/>
        <end position="143"/>
    </location>
</feature>
<name>A0AAP5H404_PAEAM</name>
<keyword evidence="8 20" id="KW-0812">Transmembrane</keyword>
<dbReference type="Proteomes" id="UP001254832">
    <property type="component" value="Unassembled WGS sequence"/>
</dbReference>
<feature type="transmembrane region" description="Helical" evidence="20">
    <location>
        <begin position="55"/>
        <end position="76"/>
    </location>
</feature>
<evidence type="ECO:0000259" key="22">
    <source>
        <dbReference type="PROSITE" id="PS50110"/>
    </source>
</evidence>
<comment type="subunit">
    <text evidence="15">At low DSF concentrations, interacts with RpfF.</text>
</comment>
<evidence type="ECO:0000259" key="23">
    <source>
        <dbReference type="PROSITE" id="PS50894"/>
    </source>
</evidence>
<evidence type="ECO:0000256" key="9">
    <source>
        <dbReference type="ARBA" id="ARBA00022741"/>
    </source>
</evidence>
<evidence type="ECO:0000256" key="2">
    <source>
        <dbReference type="ARBA" id="ARBA00004651"/>
    </source>
</evidence>
<dbReference type="InterPro" id="IPR001789">
    <property type="entry name" value="Sig_transdc_resp-reg_receiver"/>
</dbReference>
<dbReference type="InterPro" id="IPR036641">
    <property type="entry name" value="HPT_dom_sf"/>
</dbReference>
<dbReference type="Gene3D" id="3.40.50.2300">
    <property type="match status" value="1"/>
</dbReference>
<keyword evidence="11" id="KW-0067">ATP-binding</keyword>
<evidence type="ECO:0000256" key="1">
    <source>
        <dbReference type="ARBA" id="ARBA00000085"/>
    </source>
</evidence>
<feature type="modified residue" description="Phosphohistidine" evidence="18">
    <location>
        <position position="1037"/>
    </location>
</feature>
<evidence type="ECO:0000256" key="4">
    <source>
        <dbReference type="ARBA" id="ARBA00012438"/>
    </source>
</evidence>
<evidence type="ECO:0000313" key="25">
    <source>
        <dbReference type="Proteomes" id="UP001254832"/>
    </source>
</evidence>
<feature type="transmembrane region" description="Helical" evidence="20">
    <location>
        <begin position="20"/>
        <end position="43"/>
    </location>
</feature>
<dbReference type="InterPro" id="IPR003594">
    <property type="entry name" value="HATPase_dom"/>
</dbReference>
<keyword evidence="9" id="KW-0547">Nucleotide-binding</keyword>
<keyword evidence="12 20" id="KW-1133">Transmembrane helix</keyword>
<evidence type="ECO:0000256" key="13">
    <source>
        <dbReference type="ARBA" id="ARBA00023012"/>
    </source>
</evidence>
<dbReference type="FunFam" id="3.30.565.10:FF:000010">
    <property type="entry name" value="Sensor histidine kinase RcsC"/>
    <property type="match status" value="1"/>
</dbReference>
<evidence type="ECO:0000256" key="10">
    <source>
        <dbReference type="ARBA" id="ARBA00022777"/>
    </source>
</evidence>
<keyword evidence="5" id="KW-1003">Cell membrane</keyword>
<dbReference type="InterPro" id="IPR000014">
    <property type="entry name" value="PAS"/>
</dbReference>
<dbReference type="PANTHER" id="PTHR45339">
    <property type="entry name" value="HYBRID SIGNAL TRANSDUCTION HISTIDINE KINASE J"/>
    <property type="match status" value="1"/>
</dbReference>
<dbReference type="InterPro" id="IPR036890">
    <property type="entry name" value="HATPase_C_sf"/>
</dbReference>
<dbReference type="EMBL" id="JAVDTR010000014">
    <property type="protein sequence ID" value="MDR6725904.1"/>
    <property type="molecule type" value="Genomic_DNA"/>
</dbReference>
<dbReference type="Gene3D" id="3.30.450.20">
    <property type="entry name" value="PAS domain"/>
    <property type="match status" value="2"/>
</dbReference>
<evidence type="ECO:0000256" key="16">
    <source>
        <dbReference type="ARBA" id="ARBA00068150"/>
    </source>
</evidence>
<dbReference type="Pfam" id="PF00072">
    <property type="entry name" value="Response_reg"/>
    <property type="match status" value="1"/>
</dbReference>
<dbReference type="GO" id="GO:0005886">
    <property type="term" value="C:plasma membrane"/>
    <property type="evidence" value="ECO:0007669"/>
    <property type="project" value="UniProtKB-SubCell"/>
</dbReference>
<dbReference type="PROSITE" id="PS50894">
    <property type="entry name" value="HPT"/>
    <property type="match status" value="1"/>
</dbReference>
<dbReference type="SMART" id="SM00388">
    <property type="entry name" value="HisKA"/>
    <property type="match status" value="1"/>
</dbReference>
<dbReference type="InterPro" id="IPR004358">
    <property type="entry name" value="Sig_transdc_His_kin-like_C"/>
</dbReference>
<dbReference type="SMART" id="SM00448">
    <property type="entry name" value="REC"/>
    <property type="match status" value="1"/>
</dbReference>
<evidence type="ECO:0000256" key="19">
    <source>
        <dbReference type="PROSITE-ProRule" id="PRU00169"/>
    </source>
</evidence>
<dbReference type="InterPro" id="IPR003661">
    <property type="entry name" value="HisK_dim/P_dom"/>
</dbReference>
<evidence type="ECO:0000256" key="14">
    <source>
        <dbReference type="ARBA" id="ARBA00023136"/>
    </source>
</evidence>
<dbReference type="Gene3D" id="1.20.120.160">
    <property type="entry name" value="HPT domain"/>
    <property type="match status" value="1"/>
</dbReference>
<keyword evidence="10" id="KW-0418">Kinase</keyword>
<dbReference type="SUPFAM" id="SSF55785">
    <property type="entry name" value="PYP-like sensor domain (PAS domain)"/>
    <property type="match status" value="1"/>
</dbReference>
<dbReference type="Pfam" id="PF07694">
    <property type="entry name" value="5TM-5TMR_LYT"/>
    <property type="match status" value="1"/>
</dbReference>
<comment type="subcellular location">
    <subcellularLocation>
        <location evidence="2">Cell membrane</location>
        <topology evidence="2">Multi-pass membrane protein</topology>
    </subcellularLocation>
</comment>
<dbReference type="CDD" id="cd00082">
    <property type="entry name" value="HisKA"/>
    <property type="match status" value="1"/>
</dbReference>
<dbReference type="Pfam" id="PF13426">
    <property type="entry name" value="PAS_9"/>
    <property type="match status" value="1"/>
</dbReference>
<organism evidence="24 25">
    <name type="scientific">Paenibacillus amylolyticus</name>
    <dbReference type="NCBI Taxonomy" id="1451"/>
    <lineage>
        <taxon>Bacteria</taxon>
        <taxon>Bacillati</taxon>
        <taxon>Bacillota</taxon>
        <taxon>Bacilli</taxon>
        <taxon>Bacillales</taxon>
        <taxon>Paenibacillaceae</taxon>
        <taxon>Paenibacillus</taxon>
    </lineage>
</organism>
<dbReference type="InterPro" id="IPR005467">
    <property type="entry name" value="His_kinase_dom"/>
</dbReference>
<proteinExistence type="inferred from homology"/>
<evidence type="ECO:0000313" key="24">
    <source>
        <dbReference type="EMBL" id="MDR6725904.1"/>
    </source>
</evidence>
<dbReference type="SMART" id="SM00387">
    <property type="entry name" value="HATPase_c"/>
    <property type="match status" value="1"/>
</dbReference>
<keyword evidence="7" id="KW-0808">Transferase</keyword>
<keyword evidence="14 20" id="KW-0472">Membrane</keyword>
<dbReference type="PANTHER" id="PTHR45339:SF3">
    <property type="entry name" value="HISTIDINE KINASE"/>
    <property type="match status" value="1"/>
</dbReference>
<dbReference type="SUPFAM" id="SSF52172">
    <property type="entry name" value="CheY-like"/>
    <property type="match status" value="1"/>
</dbReference>
<feature type="transmembrane region" description="Helical" evidence="20">
    <location>
        <begin position="88"/>
        <end position="113"/>
    </location>
</feature>
<dbReference type="Gene3D" id="1.10.287.130">
    <property type="match status" value="1"/>
</dbReference>
<keyword evidence="13" id="KW-0902">Two-component regulatory system</keyword>
<dbReference type="Gene3D" id="3.30.565.10">
    <property type="entry name" value="Histidine kinase-like ATPase, C-terminal domain"/>
    <property type="match status" value="1"/>
</dbReference>
<comment type="catalytic activity">
    <reaction evidence="1">
        <text>ATP + protein L-histidine = ADP + protein N-phospho-L-histidine.</text>
        <dbReference type="EC" id="2.7.13.3"/>
    </reaction>
</comment>
<dbReference type="SUPFAM" id="SSF47226">
    <property type="entry name" value="Histidine-containing phosphotransfer domain, HPT domain"/>
    <property type="match status" value="1"/>
</dbReference>
<evidence type="ECO:0000256" key="5">
    <source>
        <dbReference type="ARBA" id="ARBA00022475"/>
    </source>
</evidence>
<evidence type="ECO:0000256" key="20">
    <source>
        <dbReference type="SAM" id="Phobius"/>
    </source>
</evidence>
<keyword evidence="6 19" id="KW-0597">Phosphoprotein</keyword>
<evidence type="ECO:0000256" key="8">
    <source>
        <dbReference type="ARBA" id="ARBA00022692"/>
    </source>
</evidence>
<evidence type="ECO:0000256" key="3">
    <source>
        <dbReference type="ARBA" id="ARBA00006402"/>
    </source>
</evidence>
<comment type="similarity">
    <text evidence="3">In the N-terminal section; belongs to the phytochrome family.</text>
</comment>
<dbReference type="GO" id="GO:0071555">
    <property type="term" value="P:cell wall organization"/>
    <property type="evidence" value="ECO:0007669"/>
    <property type="project" value="InterPro"/>
</dbReference>
<dbReference type="SUPFAM" id="SSF47384">
    <property type="entry name" value="Homodimeric domain of signal transducing histidine kinase"/>
    <property type="match status" value="1"/>
</dbReference>
<dbReference type="InterPro" id="IPR008207">
    <property type="entry name" value="Sig_transdc_His_kin_Hpt_dom"/>
</dbReference>
<gene>
    <name evidence="24" type="ORF">J2W91_004409</name>
</gene>
<dbReference type="InterPro" id="IPR011620">
    <property type="entry name" value="Sig_transdc_His_kinase_LytS_TM"/>
</dbReference>
<accession>A0AAP5H404</accession>
<evidence type="ECO:0000256" key="18">
    <source>
        <dbReference type="PROSITE-ProRule" id="PRU00110"/>
    </source>
</evidence>
<dbReference type="InterPro" id="IPR035965">
    <property type="entry name" value="PAS-like_dom_sf"/>
</dbReference>
<evidence type="ECO:0000256" key="7">
    <source>
        <dbReference type="ARBA" id="ARBA00022679"/>
    </source>
</evidence>
<evidence type="ECO:0000256" key="12">
    <source>
        <dbReference type="ARBA" id="ARBA00022989"/>
    </source>
</evidence>
<dbReference type="InterPro" id="IPR011006">
    <property type="entry name" value="CheY-like_superfamily"/>
</dbReference>
<dbReference type="CDD" id="cd00130">
    <property type="entry name" value="PAS"/>
    <property type="match status" value="1"/>
</dbReference>
<feature type="domain" description="Histidine kinase" evidence="21">
    <location>
        <begin position="472"/>
        <end position="693"/>
    </location>
</feature>
<dbReference type="Pfam" id="PF02518">
    <property type="entry name" value="HATPase_c"/>
    <property type="match status" value="1"/>
</dbReference>
<dbReference type="RefSeq" id="WP_310143544.1">
    <property type="nucleotide sequence ID" value="NZ_JAVDTR010000014.1"/>
</dbReference>
<reference evidence="24" key="1">
    <citation type="submission" date="2023-07" db="EMBL/GenBank/DDBJ databases">
        <title>Sorghum-associated microbial communities from plants grown in Nebraska, USA.</title>
        <authorList>
            <person name="Schachtman D."/>
        </authorList>
    </citation>
    <scope>NUCLEOTIDE SEQUENCE</scope>
    <source>
        <strain evidence="24">BE80</strain>
    </source>
</reference>
<dbReference type="CDD" id="cd17546">
    <property type="entry name" value="REC_hyHK_CKI1_RcsC-like"/>
    <property type="match status" value="1"/>
</dbReference>
<feature type="domain" description="Response regulatory" evidence="22">
    <location>
        <begin position="859"/>
        <end position="975"/>
    </location>
</feature>
<evidence type="ECO:0000256" key="11">
    <source>
        <dbReference type="ARBA" id="ARBA00022840"/>
    </source>
</evidence>
<dbReference type="NCBIfam" id="TIGR00229">
    <property type="entry name" value="sensory_box"/>
    <property type="match status" value="1"/>
</dbReference>
<dbReference type="PRINTS" id="PR00344">
    <property type="entry name" value="BCTRLSENSOR"/>
</dbReference>
<feature type="transmembrane region" description="Helical" evidence="20">
    <location>
        <begin position="149"/>
        <end position="167"/>
    </location>
</feature>
<dbReference type="Pfam" id="PF00512">
    <property type="entry name" value="HisKA"/>
    <property type="match status" value="1"/>
</dbReference>
<feature type="modified residue" description="4-aspartylphosphate" evidence="19">
    <location>
        <position position="908"/>
    </location>
</feature>
<dbReference type="SUPFAM" id="SSF55874">
    <property type="entry name" value="ATPase domain of HSP90 chaperone/DNA topoisomerase II/histidine kinase"/>
    <property type="match status" value="1"/>
</dbReference>
<dbReference type="GO" id="GO:0005524">
    <property type="term" value="F:ATP binding"/>
    <property type="evidence" value="ECO:0007669"/>
    <property type="project" value="UniProtKB-KW"/>
</dbReference>